<keyword evidence="3" id="KW-0539">Nucleus</keyword>
<evidence type="ECO:0000256" key="1">
    <source>
        <dbReference type="ARBA" id="ARBA00005562"/>
    </source>
</evidence>
<dbReference type="GO" id="GO:0005634">
    <property type="term" value="C:nucleus"/>
    <property type="evidence" value="ECO:0007669"/>
    <property type="project" value="UniProtKB-SubCell"/>
</dbReference>
<dbReference type="InterPro" id="IPR036390">
    <property type="entry name" value="WH_DNA-bd_sf"/>
</dbReference>
<dbReference type="PANTHER" id="PTHR11849:SF133">
    <property type="entry name" value="ETS DOMAIN-CONTAINING PROTEIN"/>
    <property type="match status" value="1"/>
</dbReference>
<dbReference type="Gene3D" id="1.10.10.10">
    <property type="entry name" value="Winged helix-like DNA-binding domain superfamily/Winged helix DNA-binding domain"/>
    <property type="match status" value="1"/>
</dbReference>
<reference evidence="6 7" key="1">
    <citation type="submission" date="2020-04" db="EMBL/GenBank/DDBJ databases">
        <authorList>
            <person name="Laetsch R D."/>
            <person name="Stevens L."/>
            <person name="Kumar S."/>
            <person name="Blaxter L. M."/>
        </authorList>
    </citation>
    <scope>NUCLEOTIDE SEQUENCE [LARGE SCALE GENOMIC DNA]</scope>
</reference>
<comment type="subcellular location">
    <subcellularLocation>
        <location evidence="3">Nucleus</location>
    </subcellularLocation>
</comment>
<feature type="region of interest" description="Disordered" evidence="4">
    <location>
        <begin position="160"/>
        <end position="246"/>
    </location>
</feature>
<evidence type="ECO:0000256" key="2">
    <source>
        <dbReference type="ARBA" id="ARBA00023125"/>
    </source>
</evidence>
<gene>
    <name evidence="6" type="ORF">CBOVIS_LOCUS11461</name>
</gene>
<dbReference type="SMART" id="SM00413">
    <property type="entry name" value="ETS"/>
    <property type="match status" value="1"/>
</dbReference>
<proteinExistence type="inferred from homology"/>
<dbReference type="EMBL" id="CADEPM010000009">
    <property type="protein sequence ID" value="CAB3409862.1"/>
    <property type="molecule type" value="Genomic_DNA"/>
</dbReference>
<feature type="domain" description="ETS" evidence="5">
    <location>
        <begin position="25"/>
        <end position="106"/>
    </location>
</feature>
<evidence type="ECO:0000256" key="4">
    <source>
        <dbReference type="SAM" id="MobiDB-lite"/>
    </source>
</evidence>
<feature type="compositionally biased region" description="Low complexity" evidence="4">
    <location>
        <begin position="199"/>
        <end position="211"/>
    </location>
</feature>
<feature type="region of interest" description="Disordered" evidence="4">
    <location>
        <begin position="364"/>
        <end position="383"/>
    </location>
</feature>
<dbReference type="PRINTS" id="PR00454">
    <property type="entry name" value="ETSDOMAIN"/>
</dbReference>
<evidence type="ECO:0000313" key="6">
    <source>
        <dbReference type="EMBL" id="CAB3409862.1"/>
    </source>
</evidence>
<dbReference type="GO" id="GO:0000981">
    <property type="term" value="F:DNA-binding transcription factor activity, RNA polymerase II-specific"/>
    <property type="evidence" value="ECO:0007669"/>
    <property type="project" value="TreeGrafter"/>
</dbReference>
<comment type="similarity">
    <text evidence="1 3">Belongs to the ETS family.</text>
</comment>
<sequence length="383" mass="41171">MNISDIMATSAAASSPMTTPGDSNITLWQFLLELLVSEKHNDIIQWTRCADGEFKLLDAEAVARLWGVRKHKPNMNYDKLSRALRYYYEKNIIKKVVGQKFVYRFVAPTESHHSSFDFGKVKEESSSEAGSFVSNSPNSMNVPVCSASNFSALSLANAGSPRSTVHSISTPSPSNSTCSPSSSIASNSSASLMTGANHSTSPAPSTSSPTTQDEQKSATRKRQNSTNNADHPPPRRTKPNPLNLSATSNFLNSAAQFSPMLLFHQNSPHFQPAINQLYALASASLASAGMYGPQMSPLLAAQSPFRSPLATPKGNGVSTPTTQPQVFQFPPTSSFGTSLINPFSALISPSLPFMLQSPSSTQFKFPSSEALKTPTVPLKTRST</sequence>
<dbReference type="OrthoDB" id="10067219at2759"/>
<dbReference type="PROSITE" id="PS00346">
    <property type="entry name" value="ETS_DOMAIN_2"/>
    <property type="match status" value="1"/>
</dbReference>
<dbReference type="PROSITE" id="PS00345">
    <property type="entry name" value="ETS_DOMAIN_1"/>
    <property type="match status" value="1"/>
</dbReference>
<dbReference type="InterPro" id="IPR046328">
    <property type="entry name" value="ETS_fam"/>
</dbReference>
<accession>A0A8S1F7Q6</accession>
<feature type="compositionally biased region" description="Low complexity" evidence="4">
    <location>
        <begin position="167"/>
        <end position="191"/>
    </location>
</feature>
<evidence type="ECO:0000256" key="3">
    <source>
        <dbReference type="RuleBase" id="RU004019"/>
    </source>
</evidence>
<dbReference type="InterPro" id="IPR000418">
    <property type="entry name" value="Ets_dom"/>
</dbReference>
<name>A0A8S1F7Q6_9PELO</name>
<dbReference type="Pfam" id="PF00178">
    <property type="entry name" value="Ets"/>
    <property type="match status" value="1"/>
</dbReference>
<keyword evidence="2 3" id="KW-0238">DNA-binding</keyword>
<dbReference type="AlphaFoldDB" id="A0A8S1F7Q6"/>
<dbReference type="SUPFAM" id="SSF46785">
    <property type="entry name" value="Winged helix' DNA-binding domain"/>
    <property type="match status" value="1"/>
</dbReference>
<dbReference type="PROSITE" id="PS50061">
    <property type="entry name" value="ETS_DOMAIN_3"/>
    <property type="match status" value="1"/>
</dbReference>
<dbReference type="Proteomes" id="UP000494206">
    <property type="component" value="Unassembled WGS sequence"/>
</dbReference>
<organism evidence="6 7">
    <name type="scientific">Caenorhabditis bovis</name>
    <dbReference type="NCBI Taxonomy" id="2654633"/>
    <lineage>
        <taxon>Eukaryota</taxon>
        <taxon>Metazoa</taxon>
        <taxon>Ecdysozoa</taxon>
        <taxon>Nematoda</taxon>
        <taxon>Chromadorea</taxon>
        <taxon>Rhabditida</taxon>
        <taxon>Rhabditina</taxon>
        <taxon>Rhabditomorpha</taxon>
        <taxon>Rhabditoidea</taxon>
        <taxon>Rhabditidae</taxon>
        <taxon>Peloderinae</taxon>
        <taxon>Caenorhabditis</taxon>
    </lineage>
</organism>
<dbReference type="GO" id="GO:0043565">
    <property type="term" value="F:sequence-specific DNA binding"/>
    <property type="evidence" value="ECO:0007669"/>
    <property type="project" value="InterPro"/>
</dbReference>
<evidence type="ECO:0000259" key="5">
    <source>
        <dbReference type="PROSITE" id="PS50061"/>
    </source>
</evidence>
<dbReference type="InterPro" id="IPR036388">
    <property type="entry name" value="WH-like_DNA-bd_sf"/>
</dbReference>
<protein>
    <recommendedName>
        <fullName evidence="5">ETS domain-containing protein</fullName>
    </recommendedName>
</protein>
<evidence type="ECO:0000313" key="7">
    <source>
        <dbReference type="Proteomes" id="UP000494206"/>
    </source>
</evidence>
<dbReference type="GO" id="GO:0030154">
    <property type="term" value="P:cell differentiation"/>
    <property type="evidence" value="ECO:0007669"/>
    <property type="project" value="TreeGrafter"/>
</dbReference>
<comment type="caution">
    <text evidence="6">The sequence shown here is derived from an EMBL/GenBank/DDBJ whole genome shotgun (WGS) entry which is preliminary data.</text>
</comment>
<keyword evidence="7" id="KW-1185">Reference proteome</keyword>
<dbReference type="PANTHER" id="PTHR11849">
    <property type="entry name" value="ETS"/>
    <property type="match status" value="1"/>
</dbReference>